<dbReference type="InterPro" id="IPR014782">
    <property type="entry name" value="Peptidase_M1_dom"/>
</dbReference>
<evidence type="ECO:0000256" key="1">
    <source>
        <dbReference type="SAM" id="SignalP"/>
    </source>
</evidence>
<dbReference type="CDD" id="cd09604">
    <property type="entry name" value="M1_APN_like"/>
    <property type="match status" value="1"/>
</dbReference>
<dbReference type="EMBL" id="JABAHZ010000001">
    <property type="protein sequence ID" value="NLR77562.1"/>
    <property type="molecule type" value="Genomic_DNA"/>
</dbReference>
<dbReference type="Pfam" id="PF01433">
    <property type="entry name" value="Peptidase_M1"/>
    <property type="match status" value="1"/>
</dbReference>
<dbReference type="Proteomes" id="UP000552864">
    <property type="component" value="Unassembled WGS sequence"/>
</dbReference>
<name>A0A847SNL1_9BACT</name>
<keyword evidence="1" id="KW-0732">Signal</keyword>
<protein>
    <submittedName>
        <fullName evidence="3">M1 family metallopeptidase</fullName>
    </submittedName>
</protein>
<evidence type="ECO:0000313" key="3">
    <source>
        <dbReference type="EMBL" id="NLR77562.1"/>
    </source>
</evidence>
<comment type="caution">
    <text evidence="3">The sequence shown here is derived from an EMBL/GenBank/DDBJ whole genome shotgun (WGS) entry which is preliminary data.</text>
</comment>
<feature type="signal peptide" evidence="1">
    <location>
        <begin position="1"/>
        <end position="18"/>
    </location>
</feature>
<accession>A0A847SNL1</accession>
<feature type="domain" description="Peptidase M1 membrane alanine aminopeptidase" evidence="2">
    <location>
        <begin position="371"/>
        <end position="522"/>
    </location>
</feature>
<dbReference type="Gene3D" id="1.10.390.10">
    <property type="entry name" value="Neutral Protease Domain 2"/>
    <property type="match status" value="1"/>
</dbReference>
<reference evidence="3 4" key="1">
    <citation type="submission" date="2020-04" db="EMBL/GenBank/DDBJ databases">
        <authorList>
            <person name="Yin C."/>
        </authorList>
    </citation>
    <scope>NUCLEOTIDE SEQUENCE [LARGE SCALE GENOMIC DNA]</scope>
    <source>
        <strain evidence="3 4">Ak56</strain>
    </source>
</reference>
<organism evidence="3 4">
    <name type="scientific">Chitinophaga eiseniae</name>
    <dbReference type="NCBI Taxonomy" id="634771"/>
    <lineage>
        <taxon>Bacteria</taxon>
        <taxon>Pseudomonadati</taxon>
        <taxon>Bacteroidota</taxon>
        <taxon>Chitinophagia</taxon>
        <taxon>Chitinophagales</taxon>
        <taxon>Chitinophagaceae</taxon>
        <taxon>Chitinophaga</taxon>
    </lineage>
</organism>
<dbReference type="SUPFAM" id="SSF55486">
    <property type="entry name" value="Metalloproteases ('zincins'), catalytic domain"/>
    <property type="match status" value="1"/>
</dbReference>
<evidence type="ECO:0000313" key="4">
    <source>
        <dbReference type="Proteomes" id="UP000552864"/>
    </source>
</evidence>
<sequence length="618" mass="70223">MRKVFIFLLLAATSQVIAQTPLYMPLGFKKAYDRQTRSHSGAPGSKYWQNKAGYDIQVNFDPATNRVAGTETIQYTNNSPDTLYSANFKLFPNLFQKGAVRNMPVSADDLMDGVVIKNMKINGKDNPVITPTKGTNMPVNIPALYPGQSVKFDLDFSYILNENTHIRTGSIDTGAYFIAYFFPRVAVYDDINGWDMISYMGMLEFYNDFSDFRVAITVPGAYQVWATGDLKNPSEVYADKYVQRIAAAEKSNDIVAVIDTSDIRVGNISPKRNTNTWRFEATNVPDFAFALSNHYCWNATSVQVDDQTKRRTRVDVAFNPNHADFFDVVRYARITVDKMSHYFPQWPFPYNHETVFNGLDQMEYPMMVNDNPLTDKAQAIELTDHEVFHTMFPFYMGTNETLYAWMDEGWATIGEWIISPCIDSTIIDDYGMAPYNYVAGKAADLPIITPSNQLTEAYVTNSYPKPALGYLYVKDMLGDSLFLKALHYYIEQWHGKHPQPYDFFNCMNTGAGRNMNWFWKSWFFDNGYPDLAIGKVLQKGKQGVVEIVSKGTKPVPVDVTVLLEDNSTLKLHRSIACWEKGNKTVSLTFSSPKKIKKVTLGSTWIADINKADNVYELK</sequence>
<dbReference type="InterPro" id="IPR027268">
    <property type="entry name" value="Peptidase_M4/M1_CTD_sf"/>
</dbReference>
<feature type="chain" id="PRO_5032985123" evidence="1">
    <location>
        <begin position="19"/>
        <end position="618"/>
    </location>
</feature>
<dbReference type="RefSeq" id="WP_168736952.1">
    <property type="nucleotide sequence ID" value="NZ_JABAHZ010000001.1"/>
</dbReference>
<gene>
    <name evidence="3" type="ORF">HGH91_02930</name>
</gene>
<evidence type="ECO:0000259" key="2">
    <source>
        <dbReference type="Pfam" id="PF01433"/>
    </source>
</evidence>
<proteinExistence type="predicted"/>
<dbReference type="GO" id="GO:0008237">
    <property type="term" value="F:metallopeptidase activity"/>
    <property type="evidence" value="ECO:0007669"/>
    <property type="project" value="InterPro"/>
</dbReference>
<dbReference type="AlphaFoldDB" id="A0A847SNL1"/>
<dbReference type="GO" id="GO:0008270">
    <property type="term" value="F:zinc ion binding"/>
    <property type="evidence" value="ECO:0007669"/>
    <property type="project" value="InterPro"/>
</dbReference>
<keyword evidence="4" id="KW-1185">Reference proteome</keyword>